<evidence type="ECO:0000256" key="1">
    <source>
        <dbReference type="ARBA" id="ARBA00001947"/>
    </source>
</evidence>
<keyword evidence="8 10" id="KW-1133">Transmembrane helix</keyword>
<evidence type="ECO:0000256" key="9">
    <source>
        <dbReference type="ARBA" id="ARBA00023136"/>
    </source>
</evidence>
<evidence type="ECO:0000256" key="3">
    <source>
        <dbReference type="ARBA" id="ARBA00007931"/>
    </source>
</evidence>
<name>A0A964BSI2_9CYAN</name>
<accession>A0A964BSI2</accession>
<comment type="caution">
    <text evidence="12">The sequence shown here is derived from an EMBL/GenBank/DDBJ whole genome shotgun (WGS) entry which is preliminary data.</text>
</comment>
<feature type="transmembrane region" description="Helical" evidence="10">
    <location>
        <begin position="30"/>
        <end position="51"/>
    </location>
</feature>
<dbReference type="PANTHER" id="PTHR31412:SF0">
    <property type="entry name" value="ZINC METALLOPROTEASE EGY1, CHLOROPLASTIC-RELATED"/>
    <property type="match status" value="1"/>
</dbReference>
<keyword evidence="7" id="KW-0809">Transit peptide</keyword>
<evidence type="ECO:0000259" key="11">
    <source>
        <dbReference type="Pfam" id="PF02163"/>
    </source>
</evidence>
<gene>
    <name evidence="12" type="ORF">I4641_08525</name>
</gene>
<keyword evidence="9 10" id="KW-0472">Membrane</keyword>
<feature type="transmembrane region" description="Helical" evidence="10">
    <location>
        <begin position="252"/>
        <end position="271"/>
    </location>
</feature>
<keyword evidence="5 10" id="KW-0812">Transmembrane</keyword>
<dbReference type="Proteomes" id="UP000729733">
    <property type="component" value="Unassembled WGS sequence"/>
</dbReference>
<keyword evidence="6" id="KW-0378">Hydrolase</keyword>
<dbReference type="AlphaFoldDB" id="A0A964BSI2"/>
<evidence type="ECO:0000256" key="2">
    <source>
        <dbReference type="ARBA" id="ARBA00004141"/>
    </source>
</evidence>
<dbReference type="InterPro" id="IPR044838">
    <property type="entry name" value="EGY1-like"/>
</dbReference>
<evidence type="ECO:0000256" key="10">
    <source>
        <dbReference type="SAM" id="Phobius"/>
    </source>
</evidence>
<feature type="transmembrane region" description="Helical" evidence="10">
    <location>
        <begin position="211"/>
        <end position="232"/>
    </location>
</feature>
<feature type="transmembrane region" description="Helical" evidence="10">
    <location>
        <begin position="283"/>
        <end position="303"/>
    </location>
</feature>
<evidence type="ECO:0000256" key="5">
    <source>
        <dbReference type="ARBA" id="ARBA00022692"/>
    </source>
</evidence>
<keyword evidence="13" id="KW-1185">Reference proteome</keyword>
<reference evidence="12" key="1">
    <citation type="journal article" date="2021" name="Antonie Van Leeuwenhoek">
        <title>Draft genome and description of Waterburya agarophytonicola gen. nov. sp. nov. (Pleurocapsales, Cyanobacteria): a seaweed symbiont.</title>
        <authorList>
            <person name="Bonthond G."/>
            <person name="Shalygin S."/>
            <person name="Bayer T."/>
            <person name="Weinberger F."/>
        </authorList>
    </citation>
    <scope>NUCLEOTIDE SEQUENCE</scope>
    <source>
        <strain evidence="12">KI4</strain>
    </source>
</reference>
<evidence type="ECO:0000256" key="6">
    <source>
        <dbReference type="ARBA" id="ARBA00022801"/>
    </source>
</evidence>
<dbReference type="RefSeq" id="WP_229640058.1">
    <property type="nucleotide sequence ID" value="NZ_JADWDC010000015.1"/>
</dbReference>
<evidence type="ECO:0000256" key="7">
    <source>
        <dbReference type="ARBA" id="ARBA00022946"/>
    </source>
</evidence>
<dbReference type="GO" id="GO:0008233">
    <property type="term" value="F:peptidase activity"/>
    <property type="evidence" value="ECO:0007669"/>
    <property type="project" value="UniProtKB-KW"/>
</dbReference>
<keyword evidence="4 12" id="KW-0645">Protease</keyword>
<feature type="transmembrane region" description="Helical" evidence="10">
    <location>
        <begin position="57"/>
        <end position="76"/>
    </location>
</feature>
<dbReference type="GO" id="GO:0006508">
    <property type="term" value="P:proteolysis"/>
    <property type="evidence" value="ECO:0007669"/>
    <property type="project" value="UniProtKB-KW"/>
</dbReference>
<dbReference type="GO" id="GO:0016020">
    <property type="term" value="C:membrane"/>
    <property type="evidence" value="ECO:0007669"/>
    <property type="project" value="UniProtKB-SubCell"/>
</dbReference>
<evidence type="ECO:0000256" key="8">
    <source>
        <dbReference type="ARBA" id="ARBA00022989"/>
    </source>
</evidence>
<feature type="transmembrane region" description="Helical" evidence="10">
    <location>
        <begin position="315"/>
        <end position="340"/>
    </location>
</feature>
<comment type="subcellular location">
    <subcellularLocation>
        <location evidence="2">Membrane</location>
        <topology evidence="2">Multi-pass membrane protein</topology>
    </subcellularLocation>
</comment>
<evidence type="ECO:0000313" key="12">
    <source>
        <dbReference type="EMBL" id="MCC0177020.1"/>
    </source>
</evidence>
<dbReference type="EMBL" id="JADWDC010000015">
    <property type="protein sequence ID" value="MCC0177020.1"/>
    <property type="molecule type" value="Genomic_DNA"/>
</dbReference>
<sequence>MKLWLILVILSPITYLVVDRSVRHKTTTPVWLCWLVIMLPSCIWTVWTYIFGEEQPLPLAVFLLPLIVCPLLYGWLVQRGKIENTRETTVTTATKTEPKPLAMAKTATESTSAPRPINDLEETTLRNCFPWNVYYLQNIDYRPQAIFCRGKLKTIPEEAYQEIKSNVEKAFGDRFFLIFQESFRGKPFFALVPNPQAKAAEKGEAENDLRVVFALVMFFITLLTTTIAGVSIDATLSEELFSNPSLLLKGLSYSLPLLLIIAVQKFSHYFVAAYYKIRTTLPYFMPFPFLLDNFAVGTLGAFSQRRSPIPHRKGLFDLAIISSLSGLLLIIPVLFWGLSLSEITPLEESSIFNLQAQDPRLSLFFSLIAKIVLGSSLTPDMGIQLHPIAVAGCVGLFITAINLMPIGQLDGGHIVHAVFGQKMAIAVGQITRILAVLFAVIHPYFWIWAIIMWLIPLIDQPALNDVTELDNTRDFLGLFSLALLVMMILPLPSAIASLLNM</sequence>
<dbReference type="InterPro" id="IPR008915">
    <property type="entry name" value="Peptidase_M50"/>
</dbReference>
<dbReference type="Pfam" id="PF02163">
    <property type="entry name" value="Peptidase_M50"/>
    <property type="match status" value="1"/>
</dbReference>
<evidence type="ECO:0000256" key="4">
    <source>
        <dbReference type="ARBA" id="ARBA00022670"/>
    </source>
</evidence>
<organism evidence="12 13">
    <name type="scientific">Waterburya agarophytonicola KI4</name>
    <dbReference type="NCBI Taxonomy" id="2874699"/>
    <lineage>
        <taxon>Bacteria</taxon>
        <taxon>Bacillati</taxon>
        <taxon>Cyanobacteriota</taxon>
        <taxon>Cyanophyceae</taxon>
        <taxon>Pleurocapsales</taxon>
        <taxon>Hyellaceae</taxon>
        <taxon>Waterburya</taxon>
        <taxon>Waterburya agarophytonicola</taxon>
    </lineage>
</organism>
<proteinExistence type="inferred from homology"/>
<dbReference type="PANTHER" id="PTHR31412">
    <property type="entry name" value="ZINC METALLOPROTEASE EGY1"/>
    <property type="match status" value="1"/>
</dbReference>
<comment type="cofactor">
    <cofactor evidence="1">
        <name>Zn(2+)</name>
        <dbReference type="ChEBI" id="CHEBI:29105"/>
    </cofactor>
</comment>
<evidence type="ECO:0000313" key="13">
    <source>
        <dbReference type="Proteomes" id="UP000729733"/>
    </source>
</evidence>
<dbReference type="CDD" id="cd06160">
    <property type="entry name" value="S2P-M50_like_2"/>
    <property type="match status" value="1"/>
</dbReference>
<comment type="similarity">
    <text evidence="3">Belongs to the peptidase M50B family.</text>
</comment>
<feature type="transmembrane region" description="Helical" evidence="10">
    <location>
        <begin position="361"/>
        <end position="379"/>
    </location>
</feature>
<feature type="transmembrane region" description="Helical" evidence="10">
    <location>
        <begin position="475"/>
        <end position="499"/>
    </location>
</feature>
<feature type="transmembrane region" description="Helical" evidence="10">
    <location>
        <begin position="433"/>
        <end position="455"/>
    </location>
</feature>
<protein>
    <submittedName>
        <fullName evidence="12">Site-2 protease family protein</fullName>
    </submittedName>
</protein>
<feature type="domain" description="Peptidase M50" evidence="11">
    <location>
        <begin position="255"/>
        <end position="421"/>
    </location>
</feature>